<evidence type="ECO:0000256" key="2">
    <source>
        <dbReference type="ARBA" id="ARBA00006006"/>
    </source>
</evidence>
<comment type="subcellular location">
    <subcellularLocation>
        <location evidence="1 12">Secreted</location>
    </subcellularLocation>
</comment>
<feature type="binding site" evidence="11">
    <location>
        <position position="641"/>
    </location>
    <ligand>
        <name>Zn(2+)</name>
        <dbReference type="ChEBI" id="CHEBI:29105"/>
        <note>catalytic</note>
    </ligand>
</feature>
<dbReference type="InterPro" id="IPR001842">
    <property type="entry name" value="Peptidase_M36"/>
</dbReference>
<evidence type="ECO:0000256" key="11">
    <source>
        <dbReference type="PIRSR" id="PIRSR601842-2"/>
    </source>
</evidence>
<dbReference type="GO" id="GO:0005615">
    <property type="term" value="C:extracellular space"/>
    <property type="evidence" value="ECO:0007669"/>
    <property type="project" value="InterPro"/>
</dbReference>
<evidence type="ECO:0000313" key="14">
    <source>
        <dbReference type="EMBL" id="SCZ90439.1"/>
    </source>
</evidence>
<comment type="similarity">
    <text evidence="2 12">Belongs to the peptidase M36 family.</text>
</comment>
<accession>A0A2X0KC48</accession>
<dbReference type="PANTHER" id="PTHR33478">
    <property type="entry name" value="EXTRACELLULAR METALLOPROTEINASE MEP"/>
    <property type="match status" value="1"/>
</dbReference>
<evidence type="ECO:0000256" key="5">
    <source>
        <dbReference type="ARBA" id="ARBA00022723"/>
    </source>
</evidence>
<comment type="cofactor">
    <cofactor evidence="11">
        <name>Zn(2+)</name>
        <dbReference type="ChEBI" id="CHEBI:29105"/>
    </cofactor>
    <text evidence="11">Binds 1 zinc ion per subunit.</text>
</comment>
<keyword evidence="15" id="KW-1185">Reference proteome</keyword>
<keyword evidence="6 12" id="KW-0378">Hydrolase</keyword>
<dbReference type="STRING" id="289078.A0A2X0KC48"/>
<evidence type="ECO:0000256" key="7">
    <source>
        <dbReference type="ARBA" id="ARBA00022833"/>
    </source>
</evidence>
<evidence type="ECO:0000256" key="3">
    <source>
        <dbReference type="ARBA" id="ARBA00022525"/>
    </source>
</evidence>
<organism evidence="14 15">
    <name type="scientific">Microbotryum saponariae</name>
    <dbReference type="NCBI Taxonomy" id="289078"/>
    <lineage>
        <taxon>Eukaryota</taxon>
        <taxon>Fungi</taxon>
        <taxon>Dikarya</taxon>
        <taxon>Basidiomycota</taxon>
        <taxon>Pucciniomycotina</taxon>
        <taxon>Microbotryomycetes</taxon>
        <taxon>Microbotryales</taxon>
        <taxon>Microbotryaceae</taxon>
        <taxon>Microbotryum</taxon>
    </lineage>
</organism>
<evidence type="ECO:0000256" key="8">
    <source>
        <dbReference type="ARBA" id="ARBA00023049"/>
    </source>
</evidence>
<dbReference type="PANTHER" id="PTHR33478:SF1">
    <property type="entry name" value="EXTRACELLULAR METALLOPROTEINASE MEP"/>
    <property type="match status" value="1"/>
</dbReference>
<name>A0A2X0KC48_9BASI</name>
<dbReference type="InterPro" id="IPR027268">
    <property type="entry name" value="Peptidase_M4/M1_CTD_sf"/>
</dbReference>
<dbReference type="InterPro" id="IPR050371">
    <property type="entry name" value="Fungal_virulence_M36"/>
</dbReference>
<evidence type="ECO:0000256" key="4">
    <source>
        <dbReference type="ARBA" id="ARBA00022670"/>
    </source>
</evidence>
<proteinExistence type="inferred from homology"/>
<evidence type="ECO:0000256" key="13">
    <source>
        <dbReference type="SAM" id="MobiDB-lite"/>
    </source>
</evidence>
<feature type="binding site" evidence="11">
    <location>
        <position position="645"/>
    </location>
    <ligand>
        <name>Zn(2+)</name>
        <dbReference type="ChEBI" id="CHEBI:29105"/>
        <note>catalytic</note>
    </ligand>
</feature>
<keyword evidence="5 11" id="KW-0479">Metal-binding</keyword>
<gene>
    <name evidence="14" type="ORF">BZ3500_MVSOF-1268-A1-R1_CHR1-3G01990</name>
</gene>
<keyword evidence="4 12" id="KW-0645">Protease</keyword>
<dbReference type="AlphaFoldDB" id="A0A2X0KC48"/>
<dbReference type="GO" id="GO:0008270">
    <property type="term" value="F:zinc ion binding"/>
    <property type="evidence" value="ECO:0007669"/>
    <property type="project" value="InterPro"/>
</dbReference>
<keyword evidence="9 12" id="KW-0865">Zymogen</keyword>
<dbReference type="GO" id="GO:0006508">
    <property type="term" value="P:proteolysis"/>
    <property type="evidence" value="ECO:0007669"/>
    <property type="project" value="UniProtKB-KW"/>
</dbReference>
<feature type="region of interest" description="Disordered" evidence="13">
    <location>
        <begin position="584"/>
        <end position="613"/>
    </location>
</feature>
<dbReference type="Proteomes" id="UP000249723">
    <property type="component" value="Unassembled WGS sequence"/>
</dbReference>
<feature type="active site" evidence="10">
    <location>
        <position position="642"/>
    </location>
</feature>
<dbReference type="CDD" id="cd09596">
    <property type="entry name" value="M36"/>
    <property type="match status" value="1"/>
</dbReference>
<evidence type="ECO:0000256" key="12">
    <source>
        <dbReference type="RuleBase" id="RU364017"/>
    </source>
</evidence>
<keyword evidence="3 12" id="KW-0964">Secreted</keyword>
<feature type="compositionally biased region" description="Polar residues" evidence="13">
    <location>
        <begin position="594"/>
        <end position="607"/>
    </location>
</feature>
<dbReference type="SUPFAM" id="SSF55486">
    <property type="entry name" value="Metalloproteases ('zincins'), catalytic domain"/>
    <property type="match status" value="1"/>
</dbReference>
<evidence type="ECO:0000256" key="1">
    <source>
        <dbReference type="ARBA" id="ARBA00004613"/>
    </source>
</evidence>
<dbReference type="EC" id="3.4.24.-" evidence="12"/>
<keyword evidence="8 12" id="KW-0482">Metalloprotease</keyword>
<feature type="binding site" evidence="11">
    <location>
        <position position="671"/>
    </location>
    <ligand>
        <name>Zn(2+)</name>
        <dbReference type="ChEBI" id="CHEBI:29105"/>
        <note>catalytic</note>
    </ligand>
</feature>
<dbReference type="EMBL" id="FMWP01000014">
    <property type="protein sequence ID" value="SCZ90439.1"/>
    <property type="molecule type" value="Genomic_DNA"/>
</dbReference>
<dbReference type="Gene3D" id="1.10.390.10">
    <property type="entry name" value="Neutral Protease Domain 2"/>
    <property type="match status" value="1"/>
</dbReference>
<reference evidence="15" key="1">
    <citation type="submission" date="2016-10" db="EMBL/GenBank/DDBJ databases">
        <authorList>
            <person name="Jeantristanb JTB J.-T."/>
            <person name="Ricardo R."/>
        </authorList>
    </citation>
    <scope>NUCLEOTIDE SEQUENCE [LARGE SCALE GENOMIC DNA]</scope>
</reference>
<evidence type="ECO:0000313" key="15">
    <source>
        <dbReference type="Proteomes" id="UP000249723"/>
    </source>
</evidence>
<protein>
    <recommendedName>
        <fullName evidence="12">Extracellular metalloproteinase</fullName>
        <ecNumber evidence="12">3.4.24.-</ecNumber>
    </recommendedName>
    <alternativeName>
        <fullName evidence="12">Fungalysin</fullName>
    </alternativeName>
</protein>
<keyword evidence="7 11" id="KW-0862">Zinc</keyword>
<dbReference type="GO" id="GO:0004222">
    <property type="term" value="F:metalloendopeptidase activity"/>
    <property type="evidence" value="ECO:0007669"/>
    <property type="project" value="InterPro"/>
</dbReference>
<dbReference type="OrthoDB" id="3227768at2759"/>
<evidence type="ECO:0000256" key="6">
    <source>
        <dbReference type="ARBA" id="ARBA00022801"/>
    </source>
</evidence>
<evidence type="ECO:0000256" key="10">
    <source>
        <dbReference type="PIRSR" id="PIRSR601842-1"/>
    </source>
</evidence>
<sequence length="896" mass="96512">MIYPQQRRRQQRVATPGRIALAAGLASALSAQAIALPASGAAGARPSAIVGESTPRKSINFGPHVPAKHHTSASPDASIAMWNASPFKASFGTEPSAYGATSTAANLIGSAVAQAFVESLHPSSQFRLVNGYVSKHNNVYHAHFLETLGGIDVANGNLNVNIDLDTNDIVSYGDSSFASSNVESSSSSAASSWKAKVASWAAEAEESAVEALNAASQTVFGDNGPQGEKKDDFEMYASPPLVPEGKMTRVVRKGATKPNDPRHGLLTFLAVQSPNSDLSELLVSAPRAELVDSLGVERVVGATHTHTILNAPSALEPVKATLTYVHDGKKLQLAWKYEILSNDNQYEAYVQADAAVSSDEEVFLVVDWVRDYRPTGGEMGIEALMTPMALGKRSKLAGAFGGQRKPVKFSKGRVGTVVGGSMHEAEALLRDFAAPTVPDKNAKPSYKVFPWGENDPTEGKREVLSGKKLLMDDEASPSGWHTVESEFEHEKATLYSDTRGNNVFAQDNVDGGNSMNGHRPSGGKSLTFDFKLGWPKPGTPLEPSTYIDAAITELFYTNNLIHDLFYRYGFDEVSGNFQENNFGRGGRGGDAVQANAQDGSGQNNANFATPPDGSRPRMRMYYWTGSQPYRDGDFEAGIVIHEYAHGISTRLTGGSAQSGCLGWGEAGGMGEGWGDYFASTIRMIAANQTDVTMGEWASSRKGGIRNYPYTLNLTTNQDTYKSLDKPGYWGVHAIGEVWAEMCWEMMHNLIQKHGWESSLFPPAPADADKSDFYNPNYKKKVPAKGNTLAMQLVVDGLKLQPCRPTFQNARDAILAVSRSGPSRLLRSLNLTRLSCCTCTQADKALTGGDNQCEIWKAFSKRGLGPDAVVVGSTPWGGGVRTEDYKLPKTCANRKSS</sequence>
<evidence type="ECO:0000256" key="9">
    <source>
        <dbReference type="ARBA" id="ARBA00023145"/>
    </source>
</evidence>
<dbReference type="Pfam" id="PF02128">
    <property type="entry name" value="Peptidase_M36"/>
    <property type="match status" value="2"/>
</dbReference>
<dbReference type="Gene3D" id="3.10.170.10">
    <property type="match status" value="1"/>
</dbReference>